<dbReference type="InterPro" id="IPR001736">
    <property type="entry name" value="PLipase_D/transphosphatidylase"/>
</dbReference>
<dbReference type="EMBL" id="AIMD01000020">
    <property type="protein sequence ID" value="EJF96320.1"/>
    <property type="molecule type" value="Genomic_DNA"/>
</dbReference>
<dbReference type="Proteomes" id="UP000002648">
    <property type="component" value="Unassembled WGS sequence"/>
</dbReference>
<dbReference type="SMART" id="SM00155">
    <property type="entry name" value="PLDc"/>
    <property type="match status" value="2"/>
</dbReference>
<dbReference type="Pfam" id="PF13091">
    <property type="entry name" value="PLDc_2"/>
    <property type="match status" value="2"/>
</dbReference>
<keyword evidence="6" id="KW-1133">Transmembrane helix</keyword>
<evidence type="ECO:0000256" key="1">
    <source>
        <dbReference type="ARBA" id="ARBA00003145"/>
    </source>
</evidence>
<reference evidence="8 9" key="1">
    <citation type="submission" date="2012-03" db="EMBL/GenBank/DDBJ databases">
        <title>The Genome Sequence of Bartonella taylorii 8TBB.</title>
        <authorList>
            <consortium name="The Broad Institute Genome Sequencing Platform"/>
            <consortium name="The Broad Institute Genome Sequencing Center for Infectious Disease"/>
            <person name="Feldgarden M."/>
            <person name="Kirby J."/>
            <person name="Kosoy M."/>
            <person name="Birtles R."/>
            <person name="Probert W.S."/>
            <person name="Chiaraviglio L."/>
            <person name="Young S.K."/>
            <person name="Zeng Q."/>
            <person name="Gargeya S."/>
            <person name="Fitzgerald M."/>
            <person name="Haas B."/>
            <person name="Abouelleil A."/>
            <person name="Alvarado L."/>
            <person name="Arachchi H.M."/>
            <person name="Berlin A."/>
            <person name="Chapman S.B."/>
            <person name="Gearin G."/>
            <person name="Goldberg J."/>
            <person name="Griggs A."/>
            <person name="Gujja S."/>
            <person name="Hansen M."/>
            <person name="Heiman D."/>
            <person name="Howarth C."/>
            <person name="Larimer J."/>
            <person name="Lui A."/>
            <person name="MacDonald P.J.P."/>
            <person name="McCowen C."/>
            <person name="Montmayeur A."/>
            <person name="Murphy C."/>
            <person name="Neiman D."/>
            <person name="Pearson M."/>
            <person name="Priest M."/>
            <person name="Roberts A."/>
            <person name="Saif S."/>
            <person name="Shea T."/>
            <person name="Sisk P."/>
            <person name="Stolte C."/>
            <person name="Sykes S."/>
            <person name="Wortman J."/>
            <person name="Nusbaum C."/>
            <person name="Birren B."/>
        </authorList>
    </citation>
    <scope>NUCLEOTIDE SEQUENCE [LARGE SCALE GENOMIC DNA]</scope>
    <source>
        <strain evidence="8 9">8TBB</strain>
    </source>
</reference>
<feature type="domain" description="PLD phosphodiesterase" evidence="7">
    <location>
        <begin position="419"/>
        <end position="446"/>
    </location>
</feature>
<dbReference type="PROSITE" id="PS50035">
    <property type="entry name" value="PLD"/>
    <property type="match status" value="2"/>
</dbReference>
<dbReference type="InterPro" id="IPR025202">
    <property type="entry name" value="PLD-like_dom"/>
</dbReference>
<keyword evidence="6" id="KW-0812">Transmembrane</keyword>
<evidence type="ECO:0000256" key="4">
    <source>
        <dbReference type="ARBA" id="ARBA00022525"/>
    </source>
</evidence>
<name>A0A9P2W3E4_BARTA</name>
<keyword evidence="9" id="KW-1185">Reference proteome</keyword>
<evidence type="ECO:0000256" key="3">
    <source>
        <dbReference type="ARBA" id="ARBA00018392"/>
    </source>
</evidence>
<dbReference type="GO" id="GO:0005576">
    <property type="term" value="C:extracellular region"/>
    <property type="evidence" value="ECO:0007669"/>
    <property type="project" value="UniProtKB-SubCell"/>
</dbReference>
<dbReference type="SUPFAM" id="SSF56024">
    <property type="entry name" value="Phospholipase D/nuclease"/>
    <property type="match status" value="2"/>
</dbReference>
<evidence type="ECO:0000256" key="6">
    <source>
        <dbReference type="SAM" id="Phobius"/>
    </source>
</evidence>
<dbReference type="GO" id="GO:0030572">
    <property type="term" value="F:phosphatidyltransferase activity"/>
    <property type="evidence" value="ECO:0007669"/>
    <property type="project" value="UniProtKB-ARBA"/>
</dbReference>
<dbReference type="AlphaFoldDB" id="A0A9P2W3E4"/>
<sequence>MESLSSLTLLQIVIGFIIFFFVASMLAIYTYGRFVKSARGACSYALTVKKDETKFDRIVSQLAEGTDGLGVDKDALSLIISNLDAFCVRVIGAAQAGRSLDLMYYIWDDDLTGRLLLSEIVKAAERGVRVRLLLDDINAQARDPAYIALDKHPHIEVRIFNPGRSRKGGLRRGLEIILRAITVTRRMHNKAFIVDGRVAFVGGRNLADSYFDAGEESHFRDLDLMLIGPSVKKVETIFDEFWNSAVVLPIHTLVVPKSANDLNYWRDKLRKFRDSKVAKVYLDYVKEHINFDCFIQTGKRLFLADKVIVLSDPPEKALRKKAGNWLMKVLSEVIGDAKKTVQITSPYFVPGKVGTQNFGNLVSKGVDVKILTNSLAATDVALVHGGYMPYRKALLKSGVKLYELKPNGSTHRLRLFRSSRASLHTKAFLVDRKTAFIGSLNFDPRSAALNTEMGILFECAPITARLDLLFSEETTGEMSYHLRLGDNNRIYWDFIENEKKQSVDYEPESNFLRRAFVKIISWLPIESQL</sequence>
<dbReference type="GO" id="GO:0032049">
    <property type="term" value="P:cardiolipin biosynthetic process"/>
    <property type="evidence" value="ECO:0007669"/>
    <property type="project" value="UniProtKB-ARBA"/>
</dbReference>
<comment type="caution">
    <text evidence="8">The sequence shown here is derived from an EMBL/GenBank/DDBJ whole genome shotgun (WGS) entry which is preliminary data.</text>
</comment>
<evidence type="ECO:0000313" key="8">
    <source>
        <dbReference type="EMBL" id="EJF96320.1"/>
    </source>
</evidence>
<feature type="domain" description="PLD phosphodiesterase" evidence="7">
    <location>
        <begin position="183"/>
        <end position="210"/>
    </location>
</feature>
<organism evidence="8 9">
    <name type="scientific">Bartonella taylorii 8TBB</name>
    <dbReference type="NCBI Taxonomy" id="1094560"/>
    <lineage>
        <taxon>Bacteria</taxon>
        <taxon>Pseudomonadati</taxon>
        <taxon>Pseudomonadota</taxon>
        <taxon>Alphaproteobacteria</taxon>
        <taxon>Hyphomicrobiales</taxon>
        <taxon>Bartonellaceae</taxon>
        <taxon>Bartonella</taxon>
    </lineage>
</organism>
<dbReference type="CDD" id="cd09111">
    <property type="entry name" value="PLDc_ymdC_like_1"/>
    <property type="match status" value="1"/>
</dbReference>
<evidence type="ECO:0000256" key="5">
    <source>
        <dbReference type="ARBA" id="ARBA00029594"/>
    </source>
</evidence>
<comment type="subcellular location">
    <subcellularLocation>
        <location evidence="2">Secreted</location>
    </subcellularLocation>
</comment>
<gene>
    <name evidence="8" type="ORF">ME9_00469</name>
</gene>
<feature type="transmembrane region" description="Helical" evidence="6">
    <location>
        <begin position="6"/>
        <end position="29"/>
    </location>
</feature>
<keyword evidence="6" id="KW-0472">Membrane</keyword>
<dbReference type="Gene3D" id="3.30.870.10">
    <property type="entry name" value="Endonuclease Chain A"/>
    <property type="match status" value="2"/>
</dbReference>
<evidence type="ECO:0000256" key="2">
    <source>
        <dbReference type="ARBA" id="ARBA00004613"/>
    </source>
</evidence>
<dbReference type="PANTHER" id="PTHR21248">
    <property type="entry name" value="CARDIOLIPIN SYNTHASE"/>
    <property type="match status" value="1"/>
</dbReference>
<dbReference type="CDD" id="cd09113">
    <property type="entry name" value="PLDc_ymdC_like_2"/>
    <property type="match status" value="1"/>
</dbReference>
<accession>A0A9P2W3E4</accession>
<protein>
    <recommendedName>
        <fullName evidence="3">Phospholipase D</fullName>
    </recommendedName>
    <alternativeName>
        <fullName evidence="5">Choline phosphatase</fullName>
    </alternativeName>
</protein>
<dbReference type="PANTHER" id="PTHR21248:SF12">
    <property type="entry name" value="CARDIOLIPIN SYNTHASE C"/>
    <property type="match status" value="1"/>
</dbReference>
<evidence type="ECO:0000259" key="7">
    <source>
        <dbReference type="PROSITE" id="PS50035"/>
    </source>
</evidence>
<proteinExistence type="predicted"/>
<evidence type="ECO:0000313" key="9">
    <source>
        <dbReference type="Proteomes" id="UP000002648"/>
    </source>
</evidence>
<keyword evidence="4" id="KW-0964">Secreted</keyword>
<comment type="function">
    <text evidence="1">Could be a virulence factor.</text>
</comment>